<dbReference type="InterPro" id="IPR039523">
    <property type="entry name" value="RimK-rel_E_lig_ATP-grasp"/>
</dbReference>
<protein>
    <recommendedName>
        <fullName evidence="2">Alpha-L-glutamate ligase-related protein ATP-grasp domain-containing protein</fullName>
    </recommendedName>
</protein>
<accession>A0A0F8VYS9</accession>
<evidence type="ECO:0000259" key="2">
    <source>
        <dbReference type="Pfam" id="PF14397"/>
    </source>
</evidence>
<keyword evidence="1" id="KW-0472">Membrane</keyword>
<name>A0A0F8VYS9_9ZZZZ</name>
<evidence type="ECO:0000256" key="1">
    <source>
        <dbReference type="SAM" id="Phobius"/>
    </source>
</evidence>
<sequence>MSRVESNNNEDIISKWDFFILIIILSAIGIYIYKDYLFFEKVFDTSAHEKLFIKSLNGYGGKDVHLLSKSNLKKQLEPIAKRLLSHYFIHQTAIDQHPAINEIYPNSVNTLRLETYIANDGEIHILGTFMRFGSGGKVVDNVSSGGFFVPIDQQKGTLKEKATQGMIHGGKAFDQHPDTHFVFKDFEVPFFKEACDLARKLTQYIPNRLSGWDIAITLDGPVVVEGNNTPGITVGEVAYGGYVKHPLYKELIANTKYWLLYNLYWKK</sequence>
<feature type="domain" description="Alpha-L-glutamate ligase-related protein ATP-grasp" evidence="2">
    <location>
        <begin position="51"/>
        <end position="245"/>
    </location>
</feature>
<gene>
    <name evidence="3" type="ORF">LCGC14_2862780</name>
</gene>
<feature type="non-terminal residue" evidence="3">
    <location>
        <position position="267"/>
    </location>
</feature>
<evidence type="ECO:0000313" key="3">
    <source>
        <dbReference type="EMBL" id="KKK41065.1"/>
    </source>
</evidence>
<dbReference type="AlphaFoldDB" id="A0A0F8VYS9"/>
<organism evidence="3">
    <name type="scientific">marine sediment metagenome</name>
    <dbReference type="NCBI Taxonomy" id="412755"/>
    <lineage>
        <taxon>unclassified sequences</taxon>
        <taxon>metagenomes</taxon>
        <taxon>ecological metagenomes</taxon>
    </lineage>
</organism>
<proteinExistence type="predicted"/>
<dbReference type="Pfam" id="PF14397">
    <property type="entry name" value="ATPgrasp_ST"/>
    <property type="match status" value="1"/>
</dbReference>
<reference evidence="3" key="1">
    <citation type="journal article" date="2015" name="Nature">
        <title>Complex archaea that bridge the gap between prokaryotes and eukaryotes.</title>
        <authorList>
            <person name="Spang A."/>
            <person name="Saw J.H."/>
            <person name="Jorgensen S.L."/>
            <person name="Zaremba-Niedzwiedzka K."/>
            <person name="Martijn J."/>
            <person name="Lind A.E."/>
            <person name="van Eijk R."/>
            <person name="Schleper C."/>
            <person name="Guy L."/>
            <person name="Ettema T.J."/>
        </authorList>
    </citation>
    <scope>NUCLEOTIDE SEQUENCE</scope>
</reference>
<keyword evidence="1" id="KW-0812">Transmembrane</keyword>
<keyword evidence="1" id="KW-1133">Transmembrane helix</keyword>
<feature type="transmembrane region" description="Helical" evidence="1">
    <location>
        <begin position="12"/>
        <end position="33"/>
    </location>
</feature>
<dbReference type="Gene3D" id="3.30.470.20">
    <property type="entry name" value="ATP-grasp fold, B domain"/>
    <property type="match status" value="1"/>
</dbReference>
<comment type="caution">
    <text evidence="3">The sequence shown here is derived from an EMBL/GenBank/DDBJ whole genome shotgun (WGS) entry which is preliminary data.</text>
</comment>
<dbReference type="SUPFAM" id="SSF56059">
    <property type="entry name" value="Glutathione synthetase ATP-binding domain-like"/>
    <property type="match status" value="1"/>
</dbReference>
<dbReference type="EMBL" id="LAZR01070427">
    <property type="protein sequence ID" value="KKK41065.1"/>
    <property type="molecule type" value="Genomic_DNA"/>
</dbReference>